<feature type="domain" description="PH" evidence="2">
    <location>
        <begin position="628"/>
        <end position="766"/>
    </location>
</feature>
<dbReference type="InterPro" id="IPR011993">
    <property type="entry name" value="PH-like_dom_sf"/>
</dbReference>
<evidence type="ECO:0000313" key="5">
    <source>
        <dbReference type="EMBL" id="CAK9094994.1"/>
    </source>
</evidence>
<protein>
    <submittedName>
        <fullName evidence="5">SEC7 and coiled-coil domain-containing protein 1 (CLM1 (SEC7 homolog A (MSec7-1</fullName>
    </submittedName>
</protein>
<dbReference type="InterPro" id="IPR001849">
    <property type="entry name" value="PH_domain"/>
</dbReference>
<evidence type="ECO:0000259" key="2">
    <source>
        <dbReference type="PROSITE" id="PS50003"/>
    </source>
</evidence>
<dbReference type="SMART" id="SM00222">
    <property type="entry name" value="Sec7"/>
    <property type="match status" value="1"/>
</dbReference>
<accession>A0ABP0R344</accession>
<dbReference type="Gene3D" id="1.10.220.20">
    <property type="match status" value="1"/>
</dbReference>
<feature type="domain" description="ELMO" evidence="4">
    <location>
        <begin position="1"/>
        <end position="175"/>
    </location>
</feature>
<dbReference type="Pfam" id="PF04727">
    <property type="entry name" value="ELMO_CED12"/>
    <property type="match status" value="1"/>
</dbReference>
<dbReference type="Pfam" id="PF01369">
    <property type="entry name" value="Sec7"/>
    <property type="match status" value="1"/>
</dbReference>
<evidence type="ECO:0000313" key="6">
    <source>
        <dbReference type="Proteomes" id="UP001642464"/>
    </source>
</evidence>
<sequence length="766" mass="86632">MVEYWQLMLGEEVPYEARSKRWSDDLGFQSSNPWSDFRGGGLLSLRCLLFLAVKHNRQARILMEEAKYPSRAWYPFSAAGITICQLLAVHLRLHARPMLGPVKTVPAAHPLAMKRFLSELAKEDPVEVFASYWLAAVCKLHKEWRELCARDPDANLSCSFNRVYEYVGVAVESALATVKSDRLKVLAEVNARSTVVSGHNLLVRAESSVLVGVVRMERFFLCLGYKLKSSQPSLMEEQEDKHISGFSTESPSEDVSMAVPEMIHSAEVYQLYRGACGKEGDLVAEKCRIWVDFPNLRIAIAEYDQPASPRNCISLLDISWCHCETSDQDQDSTHRLDVYSLPSGSCVGQERPSPNQTPRIRVHGSSSSLQGFGLALQKLLKSRDEEGRGRLYFIQRRLFQYLWRSVQLSVSEDRLVEAQAVLAFNLNPKDGIAYAKRKLRKCTEDEIGEWLSQVCTEKGGLDPTMLGDYFSRRDTLQIFWNFVRRIDFSKMDIVSALRQLFDTFKPGGEGQVITRILEYFAESYFQQWQVDPKAVEPVTAYASADTVFQVAVSLIMLNTGLHVAAKKLGNKAKGASMSLEEYIANTRRLVPAEEVPDEALRAWFEDISCTEISVEPMPRTPFSKLPVQPNMEGWLIAVVKNTSLRFWAVLVLQRIYLFSDSQGDVDPADVIDLKDVAVTTLEEDPEARKRYLDNLPGARRSFCCRRRRPDPWFLAASRRALEISQRSSGPPAILQKSCKKAMRRLVLVAESADLAEKWVHMISCGP</sequence>
<dbReference type="InterPro" id="IPR023394">
    <property type="entry name" value="Sec7_C_sf"/>
</dbReference>
<dbReference type="SUPFAM" id="SSF48425">
    <property type="entry name" value="Sec7 domain"/>
    <property type="match status" value="1"/>
</dbReference>
<dbReference type="InterPro" id="IPR000904">
    <property type="entry name" value="Sec7_dom"/>
</dbReference>
<gene>
    <name evidence="5" type="ORF">SCF082_LOCUS44631</name>
</gene>
<dbReference type="PROSITE" id="PS50190">
    <property type="entry name" value="SEC7"/>
    <property type="match status" value="1"/>
</dbReference>
<keyword evidence="6" id="KW-1185">Reference proteome</keyword>
<dbReference type="Gene3D" id="2.30.29.30">
    <property type="entry name" value="Pleckstrin-homology domain (PH domain)/Phosphotyrosine-binding domain (PTB)"/>
    <property type="match status" value="1"/>
</dbReference>
<evidence type="ECO:0000256" key="1">
    <source>
        <dbReference type="ARBA" id="ARBA00024863"/>
    </source>
</evidence>
<organism evidence="5 6">
    <name type="scientific">Durusdinium trenchii</name>
    <dbReference type="NCBI Taxonomy" id="1381693"/>
    <lineage>
        <taxon>Eukaryota</taxon>
        <taxon>Sar</taxon>
        <taxon>Alveolata</taxon>
        <taxon>Dinophyceae</taxon>
        <taxon>Suessiales</taxon>
        <taxon>Symbiodiniaceae</taxon>
        <taxon>Durusdinium</taxon>
    </lineage>
</organism>
<dbReference type="InterPro" id="IPR035999">
    <property type="entry name" value="Sec7_dom_sf"/>
</dbReference>
<proteinExistence type="predicted"/>
<dbReference type="PANTHER" id="PTHR10663:SF395">
    <property type="entry name" value="SEC7 DOMAIN CONTAINING PROTEIN"/>
    <property type="match status" value="1"/>
</dbReference>
<evidence type="ECO:0000259" key="4">
    <source>
        <dbReference type="PROSITE" id="PS51335"/>
    </source>
</evidence>
<reference evidence="5 6" key="1">
    <citation type="submission" date="2024-02" db="EMBL/GenBank/DDBJ databases">
        <authorList>
            <person name="Chen Y."/>
            <person name="Shah S."/>
            <person name="Dougan E. K."/>
            <person name="Thang M."/>
            <person name="Chan C."/>
        </authorList>
    </citation>
    <scope>NUCLEOTIDE SEQUENCE [LARGE SCALE GENOMIC DNA]</scope>
</reference>
<comment type="caution">
    <text evidence="5">The sequence shown here is derived from an EMBL/GenBank/DDBJ whole genome shotgun (WGS) entry which is preliminary data.</text>
</comment>
<dbReference type="SUPFAM" id="SSF50729">
    <property type="entry name" value="PH domain-like"/>
    <property type="match status" value="1"/>
</dbReference>
<feature type="domain" description="SEC7" evidence="3">
    <location>
        <begin position="405"/>
        <end position="610"/>
    </location>
</feature>
<evidence type="ECO:0000259" key="3">
    <source>
        <dbReference type="PROSITE" id="PS50190"/>
    </source>
</evidence>
<dbReference type="PROSITE" id="PS50003">
    <property type="entry name" value="PH_DOMAIN"/>
    <property type="match status" value="1"/>
</dbReference>
<dbReference type="EMBL" id="CAXAMM010040718">
    <property type="protein sequence ID" value="CAK9094994.1"/>
    <property type="molecule type" value="Genomic_DNA"/>
</dbReference>
<dbReference type="Gene3D" id="1.10.1000.11">
    <property type="entry name" value="Arf Nucleotide-binding Site Opener,domain 2"/>
    <property type="match status" value="1"/>
</dbReference>
<comment type="function">
    <text evidence="1">Involved in cytoskeletal rearrangements required for phagocytosis of apoptotic cells and cell motility. Acts in association with DOCK1 and CRK. Was initially proposed to be required in complex with DOCK1 to activate Rac Rho small GTPases. May enhance the guanine nucleotide exchange factor (GEF) activity of DOCK1.</text>
</comment>
<name>A0ABP0R344_9DINO</name>
<dbReference type="PANTHER" id="PTHR10663">
    <property type="entry name" value="GUANYL-NUCLEOTIDE EXCHANGE FACTOR"/>
    <property type="match status" value="1"/>
</dbReference>
<dbReference type="PROSITE" id="PS51335">
    <property type="entry name" value="ELMO"/>
    <property type="match status" value="1"/>
</dbReference>
<dbReference type="InterPro" id="IPR006816">
    <property type="entry name" value="ELMO_dom"/>
</dbReference>
<dbReference type="Proteomes" id="UP001642464">
    <property type="component" value="Unassembled WGS sequence"/>
</dbReference>